<dbReference type="GO" id="GO:0003887">
    <property type="term" value="F:DNA-directed DNA polymerase activity"/>
    <property type="evidence" value="ECO:0007669"/>
    <property type="project" value="InterPro"/>
</dbReference>
<name>A0A0U1Q0Y5_9BURK</name>
<accession>A0A0U1Q0Y5</accession>
<gene>
    <name evidence="1" type="ORF">AAV94_04755</name>
</gene>
<dbReference type="GO" id="GO:0032298">
    <property type="term" value="P:positive regulation of DNA-templated DNA replication initiation"/>
    <property type="evidence" value="ECO:0007669"/>
    <property type="project" value="TreeGrafter"/>
</dbReference>
<dbReference type="GO" id="GO:0003677">
    <property type="term" value="F:DNA binding"/>
    <property type="evidence" value="ECO:0007669"/>
    <property type="project" value="InterPro"/>
</dbReference>
<dbReference type="SUPFAM" id="SSF102400">
    <property type="entry name" value="DNA polymerase III chi subunit"/>
    <property type="match status" value="1"/>
</dbReference>
<sequence length="147" mass="17022">MTNVHFYFNVPHKLQFACRLARKAFGQDRPLVITAPRPLLEQLDAQLWQMDASDFIAHDMLDSAQDAPVHAPILLAERVQATQLDGRVHGLVSLHDEVAEGFSHFEHVYELVARADEVDRQRARQRWRYYQQRGYTLHGHDLLRPSA</sequence>
<dbReference type="InterPro" id="IPR007459">
    <property type="entry name" value="DNA_pol3_chi"/>
</dbReference>
<dbReference type="EMBL" id="LBNQ01000019">
    <property type="protein sequence ID" value="KKW68423.1"/>
    <property type="molecule type" value="Genomic_DNA"/>
</dbReference>
<protein>
    <recommendedName>
        <fullName evidence="3">DNA polymerase III subunit chi</fullName>
    </recommendedName>
</protein>
<dbReference type="PANTHER" id="PTHR38767:SF1">
    <property type="entry name" value="DNA POLYMERASE III SUBUNIT CHI"/>
    <property type="match status" value="1"/>
</dbReference>
<evidence type="ECO:0000313" key="1">
    <source>
        <dbReference type="EMBL" id="KKW68423.1"/>
    </source>
</evidence>
<dbReference type="AlphaFoldDB" id="A0A0U1Q0Y5"/>
<organism evidence="1 2">
    <name type="scientific">Lampropedia cohaerens</name>
    <dbReference type="NCBI Taxonomy" id="1610491"/>
    <lineage>
        <taxon>Bacteria</taxon>
        <taxon>Pseudomonadati</taxon>
        <taxon>Pseudomonadota</taxon>
        <taxon>Betaproteobacteria</taxon>
        <taxon>Burkholderiales</taxon>
        <taxon>Comamonadaceae</taxon>
        <taxon>Lampropedia</taxon>
    </lineage>
</organism>
<dbReference type="InterPro" id="IPR036768">
    <property type="entry name" value="PolIII_chi_sf"/>
</dbReference>
<reference evidence="1 2" key="1">
    <citation type="submission" date="2015-05" db="EMBL/GenBank/DDBJ databases">
        <title>Draft genome sequence of Lampropedia sp. CT6, isolated from the microbial mat of a hot water spring, located at Manikaran, India.</title>
        <authorList>
            <person name="Tripathi C."/>
            <person name="Rani P."/>
            <person name="Mahato N.K."/>
            <person name="Lal R."/>
        </authorList>
    </citation>
    <scope>NUCLEOTIDE SEQUENCE [LARGE SCALE GENOMIC DNA]</scope>
    <source>
        <strain evidence="1 2">CT6</strain>
    </source>
</reference>
<keyword evidence="2" id="KW-1185">Reference proteome</keyword>
<proteinExistence type="predicted"/>
<dbReference type="GO" id="GO:0006260">
    <property type="term" value="P:DNA replication"/>
    <property type="evidence" value="ECO:0007669"/>
    <property type="project" value="InterPro"/>
</dbReference>
<dbReference type="Gene3D" id="3.40.50.10110">
    <property type="entry name" value="DNA polymerase III subunit chi"/>
    <property type="match status" value="1"/>
</dbReference>
<comment type="caution">
    <text evidence="1">The sequence shown here is derived from an EMBL/GenBank/DDBJ whole genome shotgun (WGS) entry which is preliminary data.</text>
</comment>
<dbReference type="Proteomes" id="UP000050580">
    <property type="component" value="Unassembled WGS sequence"/>
</dbReference>
<dbReference type="PANTHER" id="PTHR38767">
    <property type="entry name" value="DNA POLYMERASE III SUBUNIT CHI"/>
    <property type="match status" value="1"/>
</dbReference>
<dbReference type="STRING" id="1610491.AAV94_04755"/>
<dbReference type="OrthoDB" id="5297568at2"/>
<dbReference type="RefSeq" id="WP_046741189.1">
    <property type="nucleotide sequence ID" value="NZ_LBNQ01000019.1"/>
</dbReference>
<evidence type="ECO:0000313" key="2">
    <source>
        <dbReference type="Proteomes" id="UP000050580"/>
    </source>
</evidence>
<dbReference type="Pfam" id="PF04364">
    <property type="entry name" value="DNA_pol3_chi"/>
    <property type="match status" value="1"/>
</dbReference>
<evidence type="ECO:0008006" key="3">
    <source>
        <dbReference type="Google" id="ProtNLM"/>
    </source>
</evidence>